<dbReference type="GO" id="GO:0004674">
    <property type="term" value="F:protein serine/threonine kinase activity"/>
    <property type="evidence" value="ECO:0007669"/>
    <property type="project" value="UniProtKB-KW"/>
</dbReference>
<dbReference type="Proteomes" id="UP000001431">
    <property type="component" value="Chromosome"/>
</dbReference>
<dbReference type="EMBL" id="CP000561">
    <property type="protein sequence ID" value="ABO08025.1"/>
    <property type="molecule type" value="Genomic_DNA"/>
</dbReference>
<organism evidence="1 2">
    <name type="scientific">Pyrobaculum calidifontis (strain DSM 21063 / JCM 11548 / VA1)</name>
    <dbReference type="NCBI Taxonomy" id="410359"/>
    <lineage>
        <taxon>Archaea</taxon>
        <taxon>Thermoproteota</taxon>
        <taxon>Thermoprotei</taxon>
        <taxon>Thermoproteales</taxon>
        <taxon>Thermoproteaceae</taxon>
        <taxon>Pyrobaculum</taxon>
    </lineage>
</organism>
<dbReference type="RefSeq" id="WP_011849283.1">
    <property type="nucleotide sequence ID" value="NC_009073.1"/>
</dbReference>
<keyword evidence="1" id="KW-0723">Serine/threonine-protein kinase</keyword>
<reference evidence="1" key="1">
    <citation type="submission" date="2007-02" db="EMBL/GenBank/DDBJ databases">
        <title>Complete sequence of Pyrobaculum calidifontis JCM 11548.</title>
        <authorList>
            <consortium name="US DOE Joint Genome Institute"/>
            <person name="Copeland A."/>
            <person name="Lucas S."/>
            <person name="Lapidus A."/>
            <person name="Barry K."/>
            <person name="Glavina del Rio T."/>
            <person name="Dalin E."/>
            <person name="Tice H."/>
            <person name="Pitluck S."/>
            <person name="Chain P."/>
            <person name="Malfatti S."/>
            <person name="Shin M."/>
            <person name="Vergez L."/>
            <person name="Schmutz J."/>
            <person name="Larimer F."/>
            <person name="Land M."/>
            <person name="Hauser L."/>
            <person name="Kyrpides N."/>
            <person name="Mikhailova N."/>
            <person name="Cozen A.E."/>
            <person name="Fitz-Gibbon S.T."/>
            <person name="House C.H."/>
            <person name="Saltikov C."/>
            <person name="Lowe T.M."/>
            <person name="Richardson P."/>
        </authorList>
    </citation>
    <scope>NUCLEOTIDE SEQUENCE [LARGE SCALE GENOMIC DNA]</scope>
    <source>
        <strain evidence="1">JCM 11548</strain>
    </source>
</reference>
<accession>A3MTQ8</accession>
<dbReference type="KEGG" id="pcl:Pcal_0598"/>
<name>A3MTQ8_PYRCJ</name>
<keyword evidence="1" id="KW-0808">Transferase</keyword>
<keyword evidence="2" id="KW-1185">Reference proteome</keyword>
<protein>
    <submittedName>
        <fullName evidence="1">Serine/threonine protein kinase</fullName>
    </submittedName>
</protein>
<proteinExistence type="predicted"/>
<evidence type="ECO:0000313" key="2">
    <source>
        <dbReference type="Proteomes" id="UP000001431"/>
    </source>
</evidence>
<keyword evidence="1" id="KW-0418">Kinase</keyword>
<dbReference type="GeneID" id="4908721"/>
<gene>
    <name evidence="1" type="ordered locus">Pcal_0598</name>
</gene>
<dbReference type="eggNOG" id="arCOG01182">
    <property type="taxonomic scope" value="Archaea"/>
</dbReference>
<dbReference type="InterPro" id="IPR011009">
    <property type="entry name" value="Kinase-like_dom_sf"/>
</dbReference>
<dbReference type="HOGENOM" id="CLU_095575_0_0_2"/>
<sequence length="225" mass="24867">MDTVYILASTLGGGLTHAVEVHRQLRELELELLPGGALLHNGVYVVGKGTNSVVFRCKPRVGNLQLACKIRRGDSTRPSLALEGQYLHLANTVGVGPRLYTYSKDVLAYRFINGVDIATWWKSATPEKRRSLVQDLLTQAFLLDEIGLSHNELARLRDHVLVEEDKPIIMDFESASLGKSHNVTQVANGLSHLGLKPPLEALRRYKAAPCKDSFTEVLLGFLSQL</sequence>
<dbReference type="AlphaFoldDB" id="A3MTQ8"/>
<dbReference type="SUPFAM" id="SSF56112">
    <property type="entry name" value="Protein kinase-like (PK-like)"/>
    <property type="match status" value="1"/>
</dbReference>
<evidence type="ECO:0000313" key="1">
    <source>
        <dbReference type="EMBL" id="ABO08025.1"/>
    </source>
</evidence>
<dbReference type="OrthoDB" id="86092at2157"/>